<dbReference type="InterPro" id="IPR027417">
    <property type="entry name" value="P-loop_NTPase"/>
</dbReference>
<dbReference type="InterPro" id="IPR049052">
    <property type="entry name" value="nSTAND1"/>
</dbReference>
<dbReference type="Pfam" id="PF13560">
    <property type="entry name" value="HTH_31"/>
    <property type="match status" value="1"/>
</dbReference>
<dbReference type="CDD" id="cd00093">
    <property type="entry name" value="HTH_XRE"/>
    <property type="match status" value="1"/>
</dbReference>
<dbReference type="Gene3D" id="1.10.260.40">
    <property type="entry name" value="lambda repressor-like DNA-binding domains"/>
    <property type="match status" value="1"/>
</dbReference>
<comment type="caution">
    <text evidence="2">The sequence shown here is derived from an EMBL/GenBank/DDBJ whole genome shotgun (WGS) entry which is preliminary data.</text>
</comment>
<keyword evidence="3" id="KW-1185">Reference proteome</keyword>
<dbReference type="PANTHER" id="PTHR19879:SF9">
    <property type="entry name" value="TRANSCRIPTION INITIATION FACTOR TFIID SUBUNIT 5"/>
    <property type="match status" value="1"/>
</dbReference>
<dbReference type="Pfam" id="PF20703">
    <property type="entry name" value="nSTAND1"/>
    <property type="match status" value="1"/>
</dbReference>
<dbReference type="RefSeq" id="WP_201827492.1">
    <property type="nucleotide sequence ID" value="NZ_JAERRH010000039.1"/>
</dbReference>
<sequence length="1292" mass="140443">MFVSPLRSPNNDSMASAGAGVTLRRLAAGPCLGAEGDETVAGRRELPVDPAAGPVQRFAQELRKLRQEAGGLTYRVMAQRVGYSVTTLSQAAAGQKVPSCEVTLAYVRACGGDENEWRERWRKTAAQAAAVPREGSAPPPYRGLARYEPVHAELFFGRERLTAQLLDVVRGRRFTAVFGPSGSGKSSLLRAGLIPRLREAVDPALRPAAIRVLTPGEHPVTTHAPRLVPVPDTDADTWLIVDQFEELFTLCRDAAERTDFLDRLLAARAPGSRLRVVAAVRADFYGHCLEHHGLTQALRNATVPVGQMSREELREAIVRPAAATGRLVERSLTARLLDEVEGEPGALPMLSHALLETWRHCTGRALTETAYEAAGTLHSAIAKTAEDVYNRFTESEAHTARCLLLRLVTPGDGTPDTRRPAERAELHATSGQEATRVLHALSAARLLVLDDDAVDLAHEALLTAWPRLRGWIETDRERLRAHRRLTEAARTWDELGRDPGALYRGTLLLTAQEHFVGGSALDLTVLEHDFLVACLTAREREQHLAACTARKLRRSAAALSILLALSLIAGLTAFRQSQFWKREQLRAEARRIAAVADGIRFEDPKRAMLLSVAAWRLADLPETRSALLAAAWQKEEDAFTVSDGDPAAGQFLDLDGRTVVSTGRHQVRQWDVSTHRQLASYAGLGPYADDYPEVSAESGTAVLNSDSGVRLWNLAEGRPTGRPPVRAAVGQMSPSGRTVIVYGADHSVQLREIASGRLLLERRAGAADGPVRGKASPDDRLLALCRGSSARLEVYDTNSRRELTATQLSKARSGCRGLQFSFSQDSRALLTLTAEKIQVWQVSSGKLLHTVGHPGTVEAVLSPDGQFLAAIDTDEILVWRVTGPVGPVFRHSLVDETASSLRWAPGGRTLRYLAGLHASTVRTLRLGPVVDFVRSRRPHMGAAFSKDGNVLATVHSSPDGDTVFFGFRDLRSGRLHRADMHCPATAAGPDAGGRCHSLVALTPDGRTHVYGVSRATGSRQRTTLVVGGAQESRELDIAAFGTMTKPVRDIEVSPDGRLLYLPRSQDDHMVTDAQFIADEQRLEIWDLHLGKRVRVLPGVGGDLLALRPDGRLLVTSSGQVVDLPSGRITRRVLSQDTIRALAFSDDGKHLAVGDAAGRVTVWDDRVRRRTFFAATRGGIAESTRAVSALAFSPDGRTLAAGSRDTIQLWDTASPQQYGFSLPGTGDAPLSMAFTPNGGKLSTAGSLTPLYTYVTDPRWAADRTCRRAGRTLSRAEWKAILPRIPYRSVCQEQ</sequence>
<dbReference type="Gene3D" id="3.40.50.300">
    <property type="entry name" value="P-loop containing nucleotide triphosphate hydrolases"/>
    <property type="match status" value="1"/>
</dbReference>
<evidence type="ECO:0000259" key="1">
    <source>
        <dbReference type="SMART" id="SM00530"/>
    </source>
</evidence>
<dbReference type="Proteomes" id="UP000621386">
    <property type="component" value="Unassembled WGS sequence"/>
</dbReference>
<dbReference type="InterPro" id="IPR015943">
    <property type="entry name" value="WD40/YVTN_repeat-like_dom_sf"/>
</dbReference>
<dbReference type="PANTHER" id="PTHR19879">
    <property type="entry name" value="TRANSCRIPTION INITIATION FACTOR TFIID"/>
    <property type="match status" value="1"/>
</dbReference>
<dbReference type="SUPFAM" id="SSF82171">
    <property type="entry name" value="DPP6 N-terminal domain-like"/>
    <property type="match status" value="1"/>
</dbReference>
<dbReference type="InterPro" id="IPR010982">
    <property type="entry name" value="Lambda_DNA-bd_dom_sf"/>
</dbReference>
<evidence type="ECO:0000313" key="2">
    <source>
        <dbReference type="EMBL" id="MBL1110432.1"/>
    </source>
</evidence>
<proteinExistence type="predicted"/>
<dbReference type="EMBL" id="JAERRH010000039">
    <property type="protein sequence ID" value="MBL1110432.1"/>
    <property type="molecule type" value="Genomic_DNA"/>
</dbReference>
<dbReference type="SMART" id="SM00530">
    <property type="entry name" value="HTH_XRE"/>
    <property type="match status" value="1"/>
</dbReference>
<dbReference type="SUPFAM" id="SSF47413">
    <property type="entry name" value="lambda repressor-like DNA-binding domains"/>
    <property type="match status" value="1"/>
</dbReference>
<reference evidence="2 3" key="1">
    <citation type="submission" date="2021-01" db="EMBL/GenBank/DDBJ databases">
        <title>WGS of actinomycetes isolated from Thailand.</title>
        <authorList>
            <person name="Thawai C."/>
        </authorList>
    </citation>
    <scope>NUCLEOTIDE SEQUENCE [LARGE SCALE GENOMIC DNA]</scope>
    <source>
        <strain evidence="2 3">CH5-8</strain>
    </source>
</reference>
<dbReference type="InterPro" id="IPR011047">
    <property type="entry name" value="Quinoprotein_ADH-like_sf"/>
</dbReference>
<accession>A0ABS1PDG5</accession>
<organism evidence="2 3">
    <name type="scientific">Streptomyces musisoli</name>
    <dbReference type="NCBI Taxonomy" id="2802280"/>
    <lineage>
        <taxon>Bacteria</taxon>
        <taxon>Bacillati</taxon>
        <taxon>Actinomycetota</taxon>
        <taxon>Actinomycetes</taxon>
        <taxon>Kitasatosporales</taxon>
        <taxon>Streptomycetaceae</taxon>
        <taxon>Streptomyces</taxon>
    </lineage>
</organism>
<dbReference type="InterPro" id="IPR001680">
    <property type="entry name" value="WD40_rpt"/>
</dbReference>
<name>A0ABS1PDG5_9ACTN</name>
<dbReference type="SMART" id="SM00320">
    <property type="entry name" value="WD40"/>
    <property type="match status" value="3"/>
</dbReference>
<dbReference type="SUPFAM" id="SSF52540">
    <property type="entry name" value="P-loop containing nucleoside triphosphate hydrolases"/>
    <property type="match status" value="1"/>
</dbReference>
<feature type="domain" description="HTH cro/C1-type" evidence="1">
    <location>
        <begin position="61"/>
        <end position="117"/>
    </location>
</feature>
<protein>
    <submittedName>
        <fullName evidence="2">Helix-turn-helix domain-containing protein</fullName>
    </submittedName>
</protein>
<evidence type="ECO:0000313" key="3">
    <source>
        <dbReference type="Proteomes" id="UP000621386"/>
    </source>
</evidence>
<dbReference type="InterPro" id="IPR001387">
    <property type="entry name" value="Cro/C1-type_HTH"/>
</dbReference>
<dbReference type="Gene3D" id="2.130.10.10">
    <property type="entry name" value="YVTN repeat-like/Quinoprotein amine dehydrogenase"/>
    <property type="match status" value="4"/>
</dbReference>
<dbReference type="SUPFAM" id="SSF50998">
    <property type="entry name" value="Quinoprotein alcohol dehydrogenase-like"/>
    <property type="match status" value="1"/>
</dbReference>
<dbReference type="Pfam" id="PF00400">
    <property type="entry name" value="WD40"/>
    <property type="match status" value="2"/>
</dbReference>
<gene>
    <name evidence="2" type="ORF">JK361_38805</name>
</gene>